<protein>
    <recommendedName>
        <fullName evidence="3">Lipocalin-like domain-containing protein</fullName>
    </recommendedName>
</protein>
<evidence type="ECO:0000313" key="2">
    <source>
        <dbReference type="Proteomes" id="UP000070531"/>
    </source>
</evidence>
<dbReference type="Proteomes" id="UP000070531">
    <property type="component" value="Unassembled WGS sequence"/>
</dbReference>
<dbReference type="AlphaFoldDB" id="A0A134BHT6"/>
<sequence>MLVALTMMVTFSACEKDDYINDIDERAVTGTWAITSVEQYAYQWQEVSLYSKYGGSLTFFSDGTFMASGSLGFVRGTWDIDRGIITTYVGGAFYKEFYLRFSALYSNILEGKIKLFGIYYPVRFRARKIRNW</sequence>
<dbReference type="EMBL" id="LSDL01000026">
    <property type="protein sequence ID" value="KXB79508.1"/>
    <property type="molecule type" value="Genomic_DNA"/>
</dbReference>
<comment type="caution">
    <text evidence="1">The sequence shown here is derived from an EMBL/GenBank/DDBJ whole genome shotgun (WGS) entry which is preliminary data.</text>
</comment>
<proteinExistence type="predicted"/>
<organism evidence="1">
    <name type="scientific">Prevotella amnii</name>
    <dbReference type="NCBI Taxonomy" id="419005"/>
    <lineage>
        <taxon>Bacteria</taxon>
        <taxon>Pseudomonadati</taxon>
        <taxon>Bacteroidota</taxon>
        <taxon>Bacteroidia</taxon>
        <taxon>Bacteroidales</taxon>
        <taxon>Prevotellaceae</taxon>
        <taxon>Prevotella</taxon>
    </lineage>
</organism>
<evidence type="ECO:0000313" key="1">
    <source>
        <dbReference type="EMBL" id="KXB79508.1"/>
    </source>
</evidence>
<reference evidence="1 2" key="1">
    <citation type="submission" date="2016-01" db="EMBL/GenBank/DDBJ databases">
        <authorList>
            <person name="Oliw E.H."/>
        </authorList>
    </citation>
    <scope>NUCLEOTIDE SEQUENCE [LARGE SCALE GENOMIC DNA]</scope>
    <source>
        <strain evidence="1 2">DNF00307</strain>
    </source>
</reference>
<evidence type="ECO:0008006" key="3">
    <source>
        <dbReference type="Google" id="ProtNLM"/>
    </source>
</evidence>
<name>A0A134BHT6_9BACT</name>
<dbReference type="PATRIC" id="fig|419005.5.peg.637"/>
<gene>
    <name evidence="1" type="ORF">HMPREF1860_00637</name>
</gene>
<accession>A0A134BHT6</accession>